<keyword evidence="2" id="KW-1185">Reference proteome</keyword>
<dbReference type="AlphaFoldDB" id="F5YFS8"/>
<proteinExistence type="predicted"/>
<reference evidence="2" key="1">
    <citation type="submission" date="2009-12" db="EMBL/GenBank/DDBJ databases">
        <title>Complete sequence of Treponema azotonutricium strain ZAS-9.</title>
        <authorList>
            <person name="Tetu S.G."/>
            <person name="Matson E."/>
            <person name="Ren Q."/>
            <person name="Seshadri R."/>
            <person name="Elbourne L."/>
            <person name="Hassan K.A."/>
            <person name="Durkin A."/>
            <person name="Radune D."/>
            <person name="Mohamoud Y."/>
            <person name="Shay R."/>
            <person name="Jin S."/>
            <person name="Zhang X."/>
            <person name="Lucey K."/>
            <person name="Ballor N.R."/>
            <person name="Ottesen E."/>
            <person name="Rosenthal R."/>
            <person name="Allen A."/>
            <person name="Leadbetter J.R."/>
            <person name="Paulsen I.T."/>
        </authorList>
    </citation>
    <scope>NUCLEOTIDE SEQUENCE [LARGE SCALE GENOMIC DNA]</scope>
    <source>
        <strain evidence="2">ATCC BAA-888 / DSM 13862 / ZAS-9</strain>
    </source>
</reference>
<gene>
    <name evidence="1" type="ordered locus">TREAZ_2440</name>
</gene>
<dbReference type="OrthoDB" id="1889537at2"/>
<dbReference type="Proteomes" id="UP000009222">
    <property type="component" value="Chromosome"/>
</dbReference>
<protein>
    <recommendedName>
        <fullName evidence="3">Sugar kinase</fullName>
    </recommendedName>
</protein>
<dbReference type="InParanoid" id="F5YFS8"/>
<dbReference type="RefSeq" id="WP_015713079.1">
    <property type="nucleotide sequence ID" value="NC_015577.1"/>
</dbReference>
<accession>F5YFS8</accession>
<dbReference type="PANTHER" id="PTHR13158:SF5">
    <property type="entry name" value="NAD KINASE 2, MITOCHONDRIAL"/>
    <property type="match status" value="1"/>
</dbReference>
<dbReference type="GO" id="GO:0003951">
    <property type="term" value="F:NAD+ kinase activity"/>
    <property type="evidence" value="ECO:0007669"/>
    <property type="project" value="InterPro"/>
</dbReference>
<dbReference type="STRING" id="545695.TREAZ_2440"/>
<dbReference type="Gene3D" id="2.60.200.30">
    <property type="entry name" value="Probable inorganic polyphosphate/atp-NAD kinase, domain 2"/>
    <property type="match status" value="1"/>
</dbReference>
<dbReference type="KEGG" id="taz:TREAZ_2440"/>
<dbReference type="GO" id="GO:0019674">
    <property type="term" value="P:NAD+ metabolic process"/>
    <property type="evidence" value="ECO:0007669"/>
    <property type="project" value="InterPro"/>
</dbReference>
<dbReference type="InterPro" id="IPR016064">
    <property type="entry name" value="NAD/diacylglycerol_kinase_sf"/>
</dbReference>
<dbReference type="HOGENOM" id="CLU_054187_0_0_12"/>
<name>F5YFS8_LEAAZ</name>
<sequence>MKKFENRLVIVTRATRLEKVLESQNTISQARFYVNQLGSDFDEYETEHQQYGDSLRLVRRSLEELGNIQLLDRKFLPNFIFSPDDMVVVVGQDGLVANTLKYLAGQPVIGVNPDPERWDGVLLPFKPAEVSRIVEETILGKRKYEEVTMAKARVQNGQELLAVNDFFIGQKTHTSARYVIKYGGLKENQSSSGIIVSTGLGSTGWMKSVIAGASRISASVIGRPYGSGQERDDVTEVDEEVYVNENARINSVSSNMMAEIAAAPVFAEAKAARLSKKKKTYGPSELSKVVGKWSSAELIFAVREPFPSKTTGTNLVFGTVSAKAPLRIESLMGESGVIFSDGIESDFISFNSGTEAVITLADKRGRIVV</sequence>
<dbReference type="PANTHER" id="PTHR13158">
    <property type="match status" value="1"/>
</dbReference>
<organism evidence="1 2">
    <name type="scientific">Leadbettera azotonutricia (strain ATCC BAA-888 / DSM 13862 / ZAS-9)</name>
    <name type="common">Treponema azotonutricium</name>
    <dbReference type="NCBI Taxonomy" id="545695"/>
    <lineage>
        <taxon>Bacteria</taxon>
        <taxon>Pseudomonadati</taxon>
        <taxon>Spirochaetota</taxon>
        <taxon>Spirochaetia</taxon>
        <taxon>Spirochaetales</taxon>
        <taxon>Breznakiellaceae</taxon>
        <taxon>Leadbettera</taxon>
    </lineage>
</organism>
<dbReference type="EMBL" id="CP001841">
    <property type="protein sequence ID" value="AEF82467.1"/>
    <property type="molecule type" value="Genomic_DNA"/>
</dbReference>
<dbReference type="eggNOG" id="COG0061">
    <property type="taxonomic scope" value="Bacteria"/>
</dbReference>
<evidence type="ECO:0000313" key="2">
    <source>
        <dbReference type="Proteomes" id="UP000009222"/>
    </source>
</evidence>
<dbReference type="SUPFAM" id="SSF111331">
    <property type="entry name" value="NAD kinase/diacylglycerol kinase-like"/>
    <property type="match status" value="1"/>
</dbReference>
<reference evidence="1 2" key="2">
    <citation type="journal article" date="2011" name="ISME J.">
        <title>RNA-seq reveals cooperative metabolic interactions between two termite-gut spirochete species in co-culture.</title>
        <authorList>
            <person name="Rosenthal A.Z."/>
            <person name="Matson E.G."/>
            <person name="Eldar A."/>
            <person name="Leadbetter J.R."/>
        </authorList>
    </citation>
    <scope>NUCLEOTIDE SEQUENCE [LARGE SCALE GENOMIC DNA]</scope>
    <source>
        <strain evidence="2">ATCC BAA-888 / DSM 13862 / ZAS-9</strain>
    </source>
</reference>
<evidence type="ECO:0008006" key="3">
    <source>
        <dbReference type="Google" id="ProtNLM"/>
    </source>
</evidence>
<dbReference type="InterPro" id="IPR017438">
    <property type="entry name" value="ATP-NAD_kinase_N"/>
</dbReference>
<dbReference type="Gene3D" id="3.40.50.10330">
    <property type="entry name" value="Probable inorganic polyphosphate/atp-NAD kinase, domain 1"/>
    <property type="match status" value="1"/>
</dbReference>
<dbReference type="InterPro" id="IPR017437">
    <property type="entry name" value="ATP-NAD_kinase_PpnK-typ_C"/>
</dbReference>
<evidence type="ECO:0000313" key="1">
    <source>
        <dbReference type="EMBL" id="AEF82467.1"/>
    </source>
</evidence>